<sequence>EWIRKNKKAIITVLVTAALCIWLYSCESQVKSLDGSGQLVNRAELVLELDRFMGMAQVRMASLDKQDAFRALIIENSLLLVQGTPFNPLGLITAIAGIYGFTHGASKVVRTVKKSQEKRKANNG</sequence>
<proteinExistence type="predicted"/>
<accession>X1SJW0</accession>
<comment type="caution">
    <text evidence="1">The sequence shown here is derived from an EMBL/GenBank/DDBJ whole genome shotgun (WGS) entry which is preliminary data.</text>
</comment>
<dbReference type="AlphaFoldDB" id="X1SJW0"/>
<reference evidence="1" key="1">
    <citation type="journal article" date="2014" name="Front. Microbiol.">
        <title>High frequency of phylogenetically diverse reductive dehalogenase-homologous genes in deep subseafloor sedimentary metagenomes.</title>
        <authorList>
            <person name="Kawai M."/>
            <person name="Futagami T."/>
            <person name="Toyoda A."/>
            <person name="Takaki Y."/>
            <person name="Nishi S."/>
            <person name="Hori S."/>
            <person name="Arai W."/>
            <person name="Tsubouchi T."/>
            <person name="Morono Y."/>
            <person name="Uchiyama I."/>
            <person name="Ito T."/>
            <person name="Fujiyama A."/>
            <person name="Inagaki F."/>
            <person name="Takami H."/>
        </authorList>
    </citation>
    <scope>NUCLEOTIDE SEQUENCE</scope>
    <source>
        <strain evidence="1">Expedition CK06-06</strain>
    </source>
</reference>
<evidence type="ECO:0000313" key="1">
    <source>
        <dbReference type="EMBL" id="GAI75660.1"/>
    </source>
</evidence>
<name>X1SJW0_9ZZZZ</name>
<dbReference type="EMBL" id="BARW01013060">
    <property type="protein sequence ID" value="GAI75660.1"/>
    <property type="molecule type" value="Genomic_DNA"/>
</dbReference>
<protein>
    <submittedName>
        <fullName evidence="1">Uncharacterized protein</fullName>
    </submittedName>
</protein>
<gene>
    <name evidence="1" type="ORF">S12H4_24192</name>
</gene>
<feature type="non-terminal residue" evidence="1">
    <location>
        <position position="1"/>
    </location>
</feature>
<organism evidence="1">
    <name type="scientific">marine sediment metagenome</name>
    <dbReference type="NCBI Taxonomy" id="412755"/>
    <lineage>
        <taxon>unclassified sequences</taxon>
        <taxon>metagenomes</taxon>
        <taxon>ecological metagenomes</taxon>
    </lineage>
</organism>